<dbReference type="EMBL" id="BPLR01015870">
    <property type="protein sequence ID" value="GIY79318.1"/>
    <property type="molecule type" value="Genomic_DNA"/>
</dbReference>
<feature type="compositionally biased region" description="Low complexity" evidence="1">
    <location>
        <begin position="109"/>
        <end position="123"/>
    </location>
</feature>
<keyword evidence="3" id="KW-1185">Reference proteome</keyword>
<accession>A0AAV4WAP7</accession>
<evidence type="ECO:0000313" key="2">
    <source>
        <dbReference type="EMBL" id="GIY79318.1"/>
    </source>
</evidence>
<dbReference type="AlphaFoldDB" id="A0AAV4WAP7"/>
<sequence length="133" mass="14069">MAIPGVTGVVMPLFMALQDRLTTLIPNMPNILRPGNTGNNQQGGGGNNLMANLLNIFGGRPSNQNQQGSATGSGSAEATNETPTIFRFKRTSSSCPPPPRRSTRDSEKCSTSCTRRTTSSTTSPAHSRTAECK</sequence>
<gene>
    <name evidence="2" type="primary">AVEN_261685_1</name>
    <name evidence="2" type="ORF">CEXT_614831</name>
</gene>
<dbReference type="Proteomes" id="UP001054945">
    <property type="component" value="Unassembled WGS sequence"/>
</dbReference>
<evidence type="ECO:0000256" key="1">
    <source>
        <dbReference type="SAM" id="MobiDB-lite"/>
    </source>
</evidence>
<reference evidence="2 3" key="1">
    <citation type="submission" date="2021-06" db="EMBL/GenBank/DDBJ databases">
        <title>Caerostris extrusa draft genome.</title>
        <authorList>
            <person name="Kono N."/>
            <person name="Arakawa K."/>
        </authorList>
    </citation>
    <scope>NUCLEOTIDE SEQUENCE [LARGE SCALE GENOMIC DNA]</scope>
</reference>
<proteinExistence type="predicted"/>
<organism evidence="2 3">
    <name type="scientific">Caerostris extrusa</name>
    <name type="common">Bark spider</name>
    <name type="synonym">Caerostris bankana</name>
    <dbReference type="NCBI Taxonomy" id="172846"/>
    <lineage>
        <taxon>Eukaryota</taxon>
        <taxon>Metazoa</taxon>
        <taxon>Ecdysozoa</taxon>
        <taxon>Arthropoda</taxon>
        <taxon>Chelicerata</taxon>
        <taxon>Arachnida</taxon>
        <taxon>Araneae</taxon>
        <taxon>Araneomorphae</taxon>
        <taxon>Entelegynae</taxon>
        <taxon>Araneoidea</taxon>
        <taxon>Araneidae</taxon>
        <taxon>Caerostris</taxon>
    </lineage>
</organism>
<comment type="caution">
    <text evidence="2">The sequence shown here is derived from an EMBL/GenBank/DDBJ whole genome shotgun (WGS) entry which is preliminary data.</text>
</comment>
<evidence type="ECO:0000313" key="3">
    <source>
        <dbReference type="Proteomes" id="UP001054945"/>
    </source>
</evidence>
<feature type="region of interest" description="Disordered" evidence="1">
    <location>
        <begin position="33"/>
        <end position="133"/>
    </location>
</feature>
<protein>
    <submittedName>
        <fullName evidence="2">Uncharacterized protein</fullName>
    </submittedName>
</protein>
<feature type="compositionally biased region" description="Polar residues" evidence="1">
    <location>
        <begin position="61"/>
        <end position="83"/>
    </location>
</feature>
<name>A0AAV4WAP7_CAEEX</name>